<dbReference type="Proteomes" id="UP000569018">
    <property type="component" value="Unassembled WGS sequence"/>
</dbReference>
<proteinExistence type="predicted"/>
<gene>
    <name evidence="1" type="ORF">HKBW3S47_02270</name>
</gene>
<comment type="caution">
    <text evidence="1">The sequence shown here is derived from an EMBL/GenBank/DDBJ whole genome shotgun (WGS) entry which is preliminary data.</text>
</comment>
<dbReference type="EMBL" id="BLSD01000318">
    <property type="protein sequence ID" value="GFP40573.1"/>
    <property type="molecule type" value="Genomic_DNA"/>
</dbReference>
<evidence type="ECO:0008006" key="3">
    <source>
        <dbReference type="Google" id="ProtNLM"/>
    </source>
</evidence>
<protein>
    <recommendedName>
        <fullName evidence="3">ATPase AAA-type core domain-containing protein</fullName>
    </recommendedName>
</protein>
<evidence type="ECO:0000313" key="2">
    <source>
        <dbReference type="Proteomes" id="UP000569018"/>
    </source>
</evidence>
<dbReference type="AlphaFoldDB" id="A0A6V8Q7N5"/>
<sequence length="112" mass="12686">LLLLESDAPLIIDQPEDDLDNFFIAEGIVPKMREEKHRRQFIFSTHNANIPVLGDAELITGLRALGEAEEGHGEIPVEWMGSIDDKNVRLNVEEILEGGREAFEIRRAKYGF</sequence>
<evidence type="ECO:0000313" key="1">
    <source>
        <dbReference type="EMBL" id="GFP40573.1"/>
    </source>
</evidence>
<accession>A0A6V8Q7N5</accession>
<organism evidence="1 2">
    <name type="scientific">Candidatus Hakubella thermalkaliphila</name>
    <dbReference type="NCBI Taxonomy" id="2754717"/>
    <lineage>
        <taxon>Bacteria</taxon>
        <taxon>Bacillati</taxon>
        <taxon>Actinomycetota</taxon>
        <taxon>Actinomycetota incertae sedis</taxon>
        <taxon>Candidatus Hakubellales</taxon>
        <taxon>Candidatus Hakubellaceae</taxon>
        <taxon>Candidatus Hakubella</taxon>
    </lineage>
</organism>
<feature type="non-terminal residue" evidence="1">
    <location>
        <position position="1"/>
    </location>
</feature>
<name>A0A6V8Q7N5_9ACTN</name>
<reference evidence="1 2" key="1">
    <citation type="journal article" date="2020" name="Front. Microbiol.">
        <title>Single-cell genomics of novel Actinobacteria with the Wood-Ljungdahl pathway discovered in a serpentinizing system.</title>
        <authorList>
            <person name="Merino N."/>
            <person name="Kawai M."/>
            <person name="Boyd E.S."/>
            <person name="Colman D.R."/>
            <person name="McGlynn S.E."/>
            <person name="Nealson K.H."/>
            <person name="Kurokawa K."/>
            <person name="Hongoh Y."/>
        </authorList>
    </citation>
    <scope>NUCLEOTIDE SEQUENCE [LARGE SCALE GENOMIC DNA]</scope>
    <source>
        <strain evidence="1 2">S47</strain>
    </source>
</reference>